<evidence type="ECO:0000313" key="2">
    <source>
        <dbReference type="EMBL" id="SFH12695.1"/>
    </source>
</evidence>
<evidence type="ECO:0000256" key="1">
    <source>
        <dbReference type="SAM" id="SignalP"/>
    </source>
</evidence>
<gene>
    <name evidence="2" type="ORF">SAMN02787118_1478</name>
</gene>
<sequence length="234" mass="23981">MKWTSRFVVAAIALTGLLAPSATTPAVESGPSEVILGFALASPAVATNLAVDVTYRSPADPEAKPPAATLARLELPVGTRFNNDSVPVCTASDVQLRLLGRAACPAGSKVGGGQLVGMTGLPVPDDRLVADVVGYNTGDGVAMVAFVPNTSVVVAIDRASTQGNVFTARPPLIPGGPPDLYTAIRTINLVFPAGTGFVTTPDRCSADRRWDYSATLGFADGTTQTATGVIPCTR</sequence>
<keyword evidence="1" id="KW-0732">Signal</keyword>
<organism evidence="2 3">
    <name type="scientific">Streptomyces mirabilis</name>
    <dbReference type="NCBI Taxonomy" id="68239"/>
    <lineage>
        <taxon>Bacteria</taxon>
        <taxon>Bacillati</taxon>
        <taxon>Actinomycetota</taxon>
        <taxon>Actinomycetes</taxon>
        <taxon>Kitasatosporales</taxon>
        <taxon>Streptomycetaceae</taxon>
        <taxon>Streptomyces</taxon>
    </lineage>
</organism>
<feature type="signal peptide" evidence="1">
    <location>
        <begin position="1"/>
        <end position="26"/>
    </location>
</feature>
<name>A0A1I2XGY7_9ACTN</name>
<reference evidence="2 3" key="1">
    <citation type="submission" date="2016-10" db="EMBL/GenBank/DDBJ databases">
        <authorList>
            <person name="de Groot N.N."/>
        </authorList>
    </citation>
    <scope>NUCLEOTIDE SEQUENCE [LARGE SCALE GENOMIC DNA]</scope>
    <source>
        <strain evidence="2 3">OK461</strain>
    </source>
</reference>
<dbReference type="AlphaFoldDB" id="A0A1I2XGY7"/>
<proteinExistence type="predicted"/>
<accession>A0A1I2XGY7</accession>
<evidence type="ECO:0000313" key="3">
    <source>
        <dbReference type="Proteomes" id="UP000181942"/>
    </source>
</evidence>
<dbReference type="Proteomes" id="UP000181942">
    <property type="component" value="Unassembled WGS sequence"/>
</dbReference>
<dbReference type="EMBL" id="FONR01000047">
    <property type="protein sequence ID" value="SFH12695.1"/>
    <property type="molecule type" value="Genomic_DNA"/>
</dbReference>
<protein>
    <recommendedName>
        <fullName evidence="4">Secreted protein</fullName>
    </recommendedName>
</protein>
<feature type="chain" id="PRO_5038763112" description="Secreted protein" evidence="1">
    <location>
        <begin position="27"/>
        <end position="234"/>
    </location>
</feature>
<evidence type="ECO:0008006" key="4">
    <source>
        <dbReference type="Google" id="ProtNLM"/>
    </source>
</evidence>